<reference evidence="1" key="1">
    <citation type="submission" date="2020-04" db="EMBL/GenBank/DDBJ databases">
        <authorList>
            <person name="Chiriac C."/>
            <person name="Salcher M."/>
            <person name="Ghai R."/>
            <person name="Kavagutti S V."/>
        </authorList>
    </citation>
    <scope>NUCLEOTIDE SEQUENCE</scope>
</reference>
<dbReference type="InterPro" id="IPR011051">
    <property type="entry name" value="RmlC_Cupin_sf"/>
</dbReference>
<evidence type="ECO:0000313" key="1">
    <source>
        <dbReference type="EMBL" id="CAB4125505.1"/>
    </source>
</evidence>
<organism evidence="1">
    <name type="scientific">uncultured Caudovirales phage</name>
    <dbReference type="NCBI Taxonomy" id="2100421"/>
    <lineage>
        <taxon>Viruses</taxon>
        <taxon>Duplodnaviria</taxon>
        <taxon>Heunggongvirae</taxon>
        <taxon>Uroviricota</taxon>
        <taxon>Caudoviricetes</taxon>
        <taxon>Peduoviridae</taxon>
        <taxon>Maltschvirus</taxon>
        <taxon>Maltschvirus maltsch</taxon>
    </lineage>
</organism>
<dbReference type="SUPFAM" id="SSF51182">
    <property type="entry name" value="RmlC-like cupins"/>
    <property type="match status" value="1"/>
</dbReference>
<proteinExistence type="predicted"/>
<name>A0A6J5KWA8_9CAUD</name>
<dbReference type="EMBL" id="LR796188">
    <property type="protein sequence ID" value="CAB4125505.1"/>
    <property type="molecule type" value="Genomic_DNA"/>
</dbReference>
<sequence>MEHIYSIVELGKILHTIVRKEDLTPGRREVVSEDNFIQCAILNMEEGKTFKPHRHIWKERTRNVIAQESWIVIQGSVKCIFYDLDDTIIATPILYPGDASFTLEGGHTYQILEDNTLVYEYKTGPYEGQALDKTFIGE</sequence>
<accession>A0A6J5KWA8</accession>
<dbReference type="Gene3D" id="2.60.120.10">
    <property type="entry name" value="Jelly Rolls"/>
    <property type="match status" value="1"/>
</dbReference>
<dbReference type="InterPro" id="IPR014710">
    <property type="entry name" value="RmlC-like_jellyroll"/>
</dbReference>
<protein>
    <submittedName>
        <fullName evidence="1">Uncharacterized protein</fullName>
    </submittedName>
</protein>
<gene>
    <name evidence="1" type="ORF">UFOVP54_156</name>
</gene>